<dbReference type="Proteomes" id="UP001232063">
    <property type="component" value="Unassembled WGS sequence"/>
</dbReference>
<dbReference type="RefSeq" id="WP_314516847.1">
    <property type="nucleotide sequence ID" value="NZ_JASJOU010000014.1"/>
</dbReference>
<evidence type="ECO:0000313" key="3">
    <source>
        <dbReference type="Proteomes" id="UP001232063"/>
    </source>
</evidence>
<accession>A0AAE3R8A8</accession>
<evidence type="ECO:0000313" key="2">
    <source>
        <dbReference type="EMBL" id="MDJ1505085.1"/>
    </source>
</evidence>
<name>A0AAE3R8A8_9BACT</name>
<sequence>MHKRILFSLLLAWLGYSIANAQQDPQFTQYMYNNLFINPAYAGVENKTKFQALYRSQWTAYQGTFDPGGAPNTAMFSLNTPILRIRSGIGFHYVNDRLGPQANSQAAISYSYQFPIDKGKISLGIRGGYYAQSLDFDKYRAIDDSDPVLSNRTGKEFQIRPDFALGVFYTSEKFYGGVSVNHLTQAEFNFGTDKLKNPLNRHIYINAGYYYDLTYQIVLSPSVLFKSDFNTTSFEVSTVATYNQKFSAGLSFRQGDAVGFLAGVSLLKDNSLRIGYSFDYIIKAQTVKQPTSNEFMVTYTLPPPKPIVKTIKRTPRFRND</sequence>
<dbReference type="AlphaFoldDB" id="A0AAE3R8A8"/>
<dbReference type="Pfam" id="PF11751">
    <property type="entry name" value="PorP_SprF"/>
    <property type="match status" value="1"/>
</dbReference>
<gene>
    <name evidence="2" type="ORF">QNI22_30760</name>
</gene>
<keyword evidence="1" id="KW-0732">Signal</keyword>
<proteinExistence type="predicted"/>
<dbReference type="InterPro" id="IPR019861">
    <property type="entry name" value="PorP/SprF_Bacteroidetes"/>
</dbReference>
<feature type="chain" id="PRO_5042297171" evidence="1">
    <location>
        <begin position="22"/>
        <end position="320"/>
    </location>
</feature>
<evidence type="ECO:0000256" key="1">
    <source>
        <dbReference type="SAM" id="SignalP"/>
    </source>
</evidence>
<protein>
    <submittedName>
        <fullName evidence="2">Type IX secretion system membrane protein PorP/SprF</fullName>
    </submittedName>
</protein>
<comment type="caution">
    <text evidence="2">The sequence shown here is derived from an EMBL/GenBank/DDBJ whole genome shotgun (WGS) entry which is preliminary data.</text>
</comment>
<feature type="signal peptide" evidence="1">
    <location>
        <begin position="1"/>
        <end position="21"/>
    </location>
</feature>
<reference evidence="2" key="1">
    <citation type="submission" date="2023-05" db="EMBL/GenBank/DDBJ databases">
        <authorList>
            <person name="Zhang X."/>
        </authorList>
    </citation>
    <scope>NUCLEOTIDE SEQUENCE</scope>
    <source>
        <strain evidence="2">BD1B2-1</strain>
    </source>
</reference>
<dbReference type="EMBL" id="JASJOU010000014">
    <property type="protein sequence ID" value="MDJ1505085.1"/>
    <property type="molecule type" value="Genomic_DNA"/>
</dbReference>
<dbReference type="NCBIfam" id="TIGR03519">
    <property type="entry name" value="T9SS_PorP_fam"/>
    <property type="match status" value="1"/>
</dbReference>
<organism evidence="2 3">
    <name type="scientific">Xanthocytophaga agilis</name>
    <dbReference type="NCBI Taxonomy" id="3048010"/>
    <lineage>
        <taxon>Bacteria</taxon>
        <taxon>Pseudomonadati</taxon>
        <taxon>Bacteroidota</taxon>
        <taxon>Cytophagia</taxon>
        <taxon>Cytophagales</taxon>
        <taxon>Rhodocytophagaceae</taxon>
        <taxon>Xanthocytophaga</taxon>
    </lineage>
</organism>
<keyword evidence="3" id="KW-1185">Reference proteome</keyword>